<dbReference type="Proteomes" id="UP000550136">
    <property type="component" value="Unassembled WGS sequence"/>
</dbReference>
<keyword evidence="1" id="KW-0732">Signal</keyword>
<evidence type="ECO:0000256" key="1">
    <source>
        <dbReference type="SAM" id="SignalP"/>
    </source>
</evidence>
<accession>A0A7Y2PDA4</accession>
<sequence>MRMRRSMTGLAGMAVMLMAGPIAAPAAAAPEKRAMPYYGSIGASLARMRTGPARAYPASWTYRRPDLPVKVVAAFKEWRKVQDPDGTEGWMLAVLLRNTRTAIVRSSEPLPMRSAPSDDAKTLWRAAPGVVGRISECNGGWCRLDVKGQAGFVPVGAIWGVEPGETLP</sequence>
<dbReference type="EMBL" id="CP065713">
    <property type="protein sequence ID" value="QPT10257.1"/>
    <property type="molecule type" value="Genomic_DNA"/>
</dbReference>
<dbReference type="GeneID" id="78528346"/>
<dbReference type="AlphaFoldDB" id="A0A7Y2PDA4"/>
<feature type="signal peptide" evidence="1">
    <location>
        <begin position="1"/>
        <end position="28"/>
    </location>
</feature>
<evidence type="ECO:0008006" key="6">
    <source>
        <dbReference type="Google" id="ProtNLM"/>
    </source>
</evidence>
<protein>
    <recommendedName>
        <fullName evidence="6">SH3-like domain-containing protein</fullName>
    </recommendedName>
</protein>
<dbReference type="Pfam" id="PF06347">
    <property type="entry name" value="SH3_4"/>
    <property type="match status" value="2"/>
</dbReference>
<dbReference type="EMBL" id="JABEOU010000018">
    <property type="protein sequence ID" value="NNG56831.1"/>
    <property type="molecule type" value="Genomic_DNA"/>
</dbReference>
<evidence type="ECO:0000313" key="3">
    <source>
        <dbReference type="EMBL" id="QPT10257.1"/>
    </source>
</evidence>
<dbReference type="Proteomes" id="UP000594836">
    <property type="component" value="Chromosome"/>
</dbReference>
<reference evidence="2 4" key="1">
    <citation type="submission" date="2020-05" db="EMBL/GenBank/DDBJ databases">
        <title>Draft Genome Sequences of Sphingomonas sp. Isolated from the International Space Station.</title>
        <authorList>
            <person name="Bijlani S."/>
            <person name="Singh N.K."/>
            <person name="Mason C.E."/>
            <person name="Wang C.C."/>
            <person name="Venkateswaran K."/>
        </authorList>
    </citation>
    <scope>NUCLEOTIDE SEQUENCE [LARGE SCALE GENOMIC DNA]</scope>
    <source>
        <strain evidence="2 4">FKI-L5-BR-P1</strain>
    </source>
</reference>
<dbReference type="Gene3D" id="2.30.30.40">
    <property type="entry name" value="SH3 Domains"/>
    <property type="match status" value="2"/>
</dbReference>
<name>A0A7Y2PDA4_SPHPI</name>
<reference evidence="3 5" key="2">
    <citation type="submission" date="2020-12" db="EMBL/GenBank/DDBJ databases">
        <title>FDA dAtabase for Regulatory Grade micrObial Sequences (FDA-ARGOS): Supporting development and validation of Infectious Disease Dx tests.</title>
        <authorList>
            <person name="Sproer C."/>
            <person name="Gronow S."/>
            <person name="Severitt S."/>
            <person name="Schroder I."/>
            <person name="Tallon L."/>
            <person name="Sadzewicz L."/>
            <person name="Zhao X."/>
            <person name="Boylan J."/>
            <person name="Ott S."/>
            <person name="Bowen H."/>
            <person name="Vavikolanu K."/>
            <person name="Mehta A."/>
            <person name="Aluvathingal J."/>
            <person name="Nadendla S."/>
            <person name="Lowell S."/>
            <person name="Myers T."/>
            <person name="Yan Y."/>
            <person name="Sichtig H."/>
        </authorList>
    </citation>
    <scope>NUCLEOTIDE SEQUENCE [LARGE SCALE GENOMIC DNA]</scope>
    <source>
        <strain evidence="3 5">FDAARGOS_881</strain>
    </source>
</reference>
<dbReference type="InterPro" id="IPR010466">
    <property type="entry name" value="DUF1058"/>
</dbReference>
<proteinExistence type="predicted"/>
<feature type="chain" id="PRO_5036406100" description="SH3-like domain-containing protein" evidence="1">
    <location>
        <begin position="29"/>
        <end position="168"/>
    </location>
</feature>
<gene>
    <name evidence="2" type="ORF">HKX06_05465</name>
    <name evidence="3" type="ORF">I6G38_08660</name>
</gene>
<evidence type="ECO:0000313" key="5">
    <source>
        <dbReference type="Proteomes" id="UP000594836"/>
    </source>
</evidence>
<evidence type="ECO:0000313" key="2">
    <source>
        <dbReference type="EMBL" id="NNG56831.1"/>
    </source>
</evidence>
<evidence type="ECO:0000313" key="4">
    <source>
        <dbReference type="Proteomes" id="UP000550136"/>
    </source>
</evidence>
<dbReference type="RefSeq" id="WP_042469337.1">
    <property type="nucleotide sequence ID" value="NZ_CP065670.1"/>
</dbReference>
<organism evidence="2 4">
    <name type="scientific">Sphingomonas paucimobilis</name>
    <name type="common">Pseudomonas paucimobilis</name>
    <dbReference type="NCBI Taxonomy" id="13689"/>
    <lineage>
        <taxon>Bacteria</taxon>
        <taxon>Pseudomonadati</taxon>
        <taxon>Pseudomonadota</taxon>
        <taxon>Alphaproteobacteria</taxon>
        <taxon>Sphingomonadales</taxon>
        <taxon>Sphingomonadaceae</taxon>
        <taxon>Sphingomonas</taxon>
    </lineage>
</organism>